<comment type="caution">
    <text evidence="1">The sequence shown here is derived from an EMBL/GenBank/DDBJ whole genome shotgun (WGS) entry which is preliminary data.</text>
</comment>
<proteinExistence type="predicted"/>
<sequence length="66" mass="6956">MAALSFLHVVAAHNAYLIMAKPVLCIHFLGMGTPVLCLAKEASAIAPGAGCLVKKDKDRNVAYFPS</sequence>
<evidence type="ECO:0000313" key="2">
    <source>
        <dbReference type="Proteomes" id="UP000266922"/>
    </source>
</evidence>
<gene>
    <name evidence="1" type="ORF">D9548_13615</name>
</gene>
<dbReference type="RefSeq" id="WP_049625418.1">
    <property type="nucleotide sequence ID" value="NZ_JARTKU010000304.1"/>
</dbReference>
<organism evidence="1 2">
    <name type="scientific">Geobacillus stearothermophilus</name>
    <name type="common">Bacillus stearothermophilus</name>
    <dbReference type="NCBI Taxonomy" id="1422"/>
    <lineage>
        <taxon>Bacteria</taxon>
        <taxon>Bacillati</taxon>
        <taxon>Bacillota</taxon>
        <taxon>Bacilli</taxon>
        <taxon>Bacillales</taxon>
        <taxon>Anoxybacillaceae</taxon>
        <taxon>Geobacillus</taxon>
    </lineage>
</organism>
<dbReference type="Proteomes" id="UP000266922">
    <property type="component" value="Unassembled WGS sequence"/>
</dbReference>
<reference evidence="1 2" key="1">
    <citation type="submission" date="2018-10" db="EMBL/GenBank/DDBJ databases">
        <title>Geobacillus stearothermophilus in processing lines of powdered infant formula.</title>
        <authorList>
            <person name="Rhee M.S."/>
            <person name="Choi I.-G."/>
            <person name="Cho T.J."/>
            <person name="Park B."/>
        </authorList>
    </citation>
    <scope>NUCLEOTIDE SEQUENCE [LARGE SCALE GENOMIC DNA]</scope>
    <source>
        <strain evidence="1 2">FHS-PPGT130</strain>
    </source>
</reference>
<dbReference type="AlphaFoldDB" id="A0A3L7DBH3"/>
<protein>
    <submittedName>
        <fullName evidence="1">Uncharacterized protein</fullName>
    </submittedName>
</protein>
<name>A0A3L7DBH3_GEOSE</name>
<dbReference type="EMBL" id="RCTJ01000070">
    <property type="protein sequence ID" value="RLQ13111.1"/>
    <property type="molecule type" value="Genomic_DNA"/>
</dbReference>
<accession>A0A3L7DBH3</accession>
<evidence type="ECO:0000313" key="1">
    <source>
        <dbReference type="EMBL" id="RLQ13111.1"/>
    </source>
</evidence>